<gene>
    <name evidence="1" type="ordered locus">AALP_Aa1g339200</name>
</gene>
<proteinExistence type="predicted"/>
<reference evidence="2" key="1">
    <citation type="journal article" date="2015" name="Nat. Plants">
        <title>Genome expansion of Arabis alpina linked with retrotransposition and reduced symmetric DNA methylation.</title>
        <authorList>
            <person name="Willing E.M."/>
            <person name="Rawat V."/>
            <person name="Mandakova T."/>
            <person name="Maumus F."/>
            <person name="James G.V."/>
            <person name="Nordstroem K.J."/>
            <person name="Becker C."/>
            <person name="Warthmann N."/>
            <person name="Chica C."/>
            <person name="Szarzynska B."/>
            <person name="Zytnicki M."/>
            <person name="Albani M.C."/>
            <person name="Kiefer C."/>
            <person name="Bergonzi S."/>
            <person name="Castaings L."/>
            <person name="Mateos J.L."/>
            <person name="Berns M.C."/>
            <person name="Bujdoso N."/>
            <person name="Piofczyk T."/>
            <person name="de Lorenzo L."/>
            <person name="Barrero-Sicilia C."/>
            <person name="Mateos I."/>
            <person name="Piednoel M."/>
            <person name="Hagmann J."/>
            <person name="Chen-Min-Tao R."/>
            <person name="Iglesias-Fernandez R."/>
            <person name="Schuster S.C."/>
            <person name="Alonso-Blanco C."/>
            <person name="Roudier F."/>
            <person name="Carbonero P."/>
            <person name="Paz-Ares J."/>
            <person name="Davis S.J."/>
            <person name="Pecinka A."/>
            <person name="Quesneville H."/>
            <person name="Colot V."/>
            <person name="Lysak M.A."/>
            <person name="Weigel D."/>
            <person name="Coupland G."/>
            <person name="Schneeberger K."/>
        </authorList>
    </citation>
    <scope>NUCLEOTIDE SEQUENCE [LARGE SCALE GENOMIC DNA]</scope>
    <source>
        <strain evidence="2">cv. Pajares</strain>
    </source>
</reference>
<dbReference type="AlphaFoldDB" id="A0A087HSG5"/>
<dbReference type="EMBL" id="CM002869">
    <property type="protein sequence ID" value="KFK45067.1"/>
    <property type="molecule type" value="Genomic_DNA"/>
</dbReference>
<accession>A0A087HSG5</accession>
<dbReference type="PANTHER" id="PTHR47337:SF1">
    <property type="entry name" value="TETRATRICOPEPTIDE REPEAT (TPR)-LIKE SUPERFAMILY PROTEIN"/>
    <property type="match status" value="1"/>
</dbReference>
<evidence type="ECO:0000313" key="2">
    <source>
        <dbReference type="Proteomes" id="UP000029120"/>
    </source>
</evidence>
<dbReference type="OrthoDB" id="1926212at2759"/>
<dbReference type="Gene3D" id="1.25.40.10">
    <property type="entry name" value="Tetratricopeptide repeat domain"/>
    <property type="match status" value="1"/>
</dbReference>
<dbReference type="eggNOG" id="KOG2084">
    <property type="taxonomic scope" value="Eukaryota"/>
</dbReference>
<protein>
    <submittedName>
        <fullName evidence="1">Uncharacterized protein</fullName>
    </submittedName>
</protein>
<dbReference type="Proteomes" id="UP000029120">
    <property type="component" value="Chromosome 1"/>
</dbReference>
<organism evidence="1 2">
    <name type="scientific">Arabis alpina</name>
    <name type="common">Alpine rock-cress</name>
    <dbReference type="NCBI Taxonomy" id="50452"/>
    <lineage>
        <taxon>Eukaryota</taxon>
        <taxon>Viridiplantae</taxon>
        <taxon>Streptophyta</taxon>
        <taxon>Embryophyta</taxon>
        <taxon>Tracheophyta</taxon>
        <taxon>Spermatophyta</taxon>
        <taxon>Magnoliopsida</taxon>
        <taxon>eudicotyledons</taxon>
        <taxon>Gunneridae</taxon>
        <taxon>Pentapetalae</taxon>
        <taxon>rosids</taxon>
        <taxon>malvids</taxon>
        <taxon>Brassicales</taxon>
        <taxon>Brassicaceae</taxon>
        <taxon>Arabideae</taxon>
        <taxon>Arabis</taxon>
    </lineage>
</organism>
<dbReference type="PANTHER" id="PTHR47337">
    <property type="entry name" value="TETRATRICOPEPTIDE REPEAT (TPR)-LIKE SUPERFAMILY PROTEIN"/>
    <property type="match status" value="1"/>
</dbReference>
<sequence length="143" mass="16172">MNLVLIEESLRDCHRALRIDPCYAKAWHRRGKLNTILGNYRDAFCDITVSLSLESSLVGKKQLQNKLKAISDYQNKKVSKYNDVVDHLPSVQSEVKLRCVLTKEKGWGMVSECDIEQASVIHVEEPFSVVISKVVGKHIATFA</sequence>
<dbReference type="SUPFAM" id="SSF48452">
    <property type="entry name" value="TPR-like"/>
    <property type="match status" value="1"/>
</dbReference>
<evidence type="ECO:0000313" key="1">
    <source>
        <dbReference type="EMBL" id="KFK45067.1"/>
    </source>
</evidence>
<keyword evidence="2" id="KW-1185">Reference proteome</keyword>
<dbReference type="Gramene" id="KFK45067">
    <property type="protein sequence ID" value="KFK45067"/>
    <property type="gene ID" value="AALP_AA1G339200"/>
</dbReference>
<name>A0A087HSG5_ARAAL</name>
<dbReference type="InterPro" id="IPR011990">
    <property type="entry name" value="TPR-like_helical_dom_sf"/>
</dbReference>